<feature type="region of interest" description="Disordered" evidence="1">
    <location>
        <begin position="48"/>
        <end position="181"/>
    </location>
</feature>
<dbReference type="EMBL" id="CM029051">
    <property type="protein sequence ID" value="KAG2563774.1"/>
    <property type="molecule type" value="Genomic_DNA"/>
</dbReference>
<protein>
    <submittedName>
        <fullName evidence="2">Uncharacterized protein</fullName>
    </submittedName>
</protein>
<sequence>MDTKANIPVRSNQDLVEMFEKHKASKCSYMTFYYHSPGTDPPEIPAWDVSSTSQSVEAPFTPSMPCPSIAESSLQNHTQSAETEQIPNPDPCSEFLCDGEGLYINIGPQNLEPVNPHSQQREPDEEDEVEENDSDGDDESSSEEEDSFEDIDEVIRDREPPQKPDANYDSSVPTLGGQAHV</sequence>
<feature type="compositionally biased region" description="Polar residues" evidence="1">
    <location>
        <begin position="70"/>
        <end position="86"/>
    </location>
</feature>
<evidence type="ECO:0000256" key="1">
    <source>
        <dbReference type="SAM" id="MobiDB-lite"/>
    </source>
</evidence>
<keyword evidence="3" id="KW-1185">Reference proteome</keyword>
<accession>A0A8T0Q0D2</accession>
<comment type="caution">
    <text evidence="2">The sequence shown here is derived from an EMBL/GenBank/DDBJ whole genome shotgun (WGS) entry which is preliminary data.</text>
</comment>
<dbReference type="AlphaFoldDB" id="A0A8T0Q0D2"/>
<name>A0A8T0Q0D2_PANVG</name>
<reference evidence="2" key="1">
    <citation type="submission" date="2020-05" db="EMBL/GenBank/DDBJ databases">
        <title>WGS assembly of Panicum virgatum.</title>
        <authorList>
            <person name="Lovell J.T."/>
            <person name="Jenkins J."/>
            <person name="Shu S."/>
            <person name="Juenger T.E."/>
            <person name="Schmutz J."/>
        </authorList>
    </citation>
    <scope>NUCLEOTIDE SEQUENCE</scope>
    <source>
        <strain evidence="2">AP13</strain>
    </source>
</reference>
<proteinExistence type="predicted"/>
<evidence type="ECO:0000313" key="2">
    <source>
        <dbReference type="EMBL" id="KAG2563774.1"/>
    </source>
</evidence>
<organism evidence="2 3">
    <name type="scientific">Panicum virgatum</name>
    <name type="common">Blackwell switchgrass</name>
    <dbReference type="NCBI Taxonomy" id="38727"/>
    <lineage>
        <taxon>Eukaryota</taxon>
        <taxon>Viridiplantae</taxon>
        <taxon>Streptophyta</taxon>
        <taxon>Embryophyta</taxon>
        <taxon>Tracheophyta</taxon>
        <taxon>Spermatophyta</taxon>
        <taxon>Magnoliopsida</taxon>
        <taxon>Liliopsida</taxon>
        <taxon>Poales</taxon>
        <taxon>Poaceae</taxon>
        <taxon>PACMAD clade</taxon>
        <taxon>Panicoideae</taxon>
        <taxon>Panicodae</taxon>
        <taxon>Paniceae</taxon>
        <taxon>Panicinae</taxon>
        <taxon>Panicum</taxon>
        <taxon>Panicum sect. Hiantes</taxon>
    </lineage>
</organism>
<dbReference type="Proteomes" id="UP000823388">
    <property type="component" value="Chromosome 8K"/>
</dbReference>
<evidence type="ECO:0000313" key="3">
    <source>
        <dbReference type="Proteomes" id="UP000823388"/>
    </source>
</evidence>
<feature type="compositionally biased region" description="Acidic residues" evidence="1">
    <location>
        <begin position="123"/>
        <end position="152"/>
    </location>
</feature>
<gene>
    <name evidence="2" type="ORF">PVAP13_8KG361102</name>
</gene>
<feature type="compositionally biased region" description="Basic and acidic residues" evidence="1">
    <location>
        <begin position="153"/>
        <end position="162"/>
    </location>
</feature>